<dbReference type="GO" id="GO:0016787">
    <property type="term" value="F:hydrolase activity"/>
    <property type="evidence" value="ECO:0007669"/>
    <property type="project" value="UniProtKB-KW"/>
</dbReference>
<keyword evidence="2" id="KW-0436">Ligase</keyword>
<dbReference type="InterPro" id="IPR029052">
    <property type="entry name" value="Metallo-depent_PP-like"/>
</dbReference>
<comment type="caution">
    <text evidence="2">The sequence shown here is derived from an EMBL/GenBank/DDBJ whole genome shotgun (WGS) entry which is preliminary data.</text>
</comment>
<keyword evidence="3" id="KW-1185">Reference proteome</keyword>
<dbReference type="Proteomes" id="UP000602759">
    <property type="component" value="Unassembled WGS sequence"/>
</dbReference>
<dbReference type="PANTHER" id="PTHR39323:SF1">
    <property type="entry name" value="BLR1149 PROTEIN"/>
    <property type="match status" value="1"/>
</dbReference>
<feature type="domain" description="Calcineurin-like phosphoesterase" evidence="1">
    <location>
        <begin position="30"/>
        <end position="140"/>
    </location>
</feature>
<keyword evidence="2" id="KW-0540">Nuclease</keyword>
<evidence type="ECO:0000313" key="2">
    <source>
        <dbReference type="EMBL" id="MBD1434798.1"/>
    </source>
</evidence>
<dbReference type="SUPFAM" id="SSF56300">
    <property type="entry name" value="Metallo-dependent phosphatases"/>
    <property type="match status" value="1"/>
</dbReference>
<gene>
    <name evidence="2" type="primary">pdeM</name>
    <name evidence="2" type="ORF">H8B06_18385</name>
</gene>
<evidence type="ECO:0000259" key="1">
    <source>
        <dbReference type="Pfam" id="PF00149"/>
    </source>
</evidence>
<protein>
    <submittedName>
        <fullName evidence="2">Ligase-associated DNA damage response endonuclease PdeM</fullName>
        <ecNumber evidence="2">3.1.-.-</ecNumber>
    </submittedName>
</protein>
<dbReference type="InterPro" id="IPR026336">
    <property type="entry name" value="PdeM-like"/>
</dbReference>
<keyword evidence="2" id="KW-0255">Endonuclease</keyword>
<dbReference type="InterPro" id="IPR024173">
    <property type="entry name" value="Pesterase_MJ0037-like"/>
</dbReference>
<organism evidence="2 3">
    <name type="scientific">Sphingobacterium micropteri</name>
    <dbReference type="NCBI Taxonomy" id="2763501"/>
    <lineage>
        <taxon>Bacteria</taxon>
        <taxon>Pseudomonadati</taxon>
        <taxon>Bacteroidota</taxon>
        <taxon>Sphingobacteriia</taxon>
        <taxon>Sphingobacteriales</taxon>
        <taxon>Sphingobacteriaceae</taxon>
        <taxon>Sphingobacterium</taxon>
    </lineage>
</organism>
<dbReference type="EMBL" id="JACOIK010000015">
    <property type="protein sequence ID" value="MBD1434798.1"/>
    <property type="molecule type" value="Genomic_DNA"/>
</dbReference>
<dbReference type="NCBIfam" id="TIGR04123">
    <property type="entry name" value="P_estr_lig_assc"/>
    <property type="match status" value="1"/>
</dbReference>
<dbReference type="InterPro" id="IPR004843">
    <property type="entry name" value="Calcineurin-like_PHP"/>
</dbReference>
<sequence length="220" mass="25063">MNIITQDISFSDTSLTLTNQRVLFWKEHSTLILADLHLGKAAHFRKNGIALPTQVTLRDLQRLEQLIQYFSVAQVIIVGDLIHAGANTEVDLLRQFIAKFPHVKFILIKGNHDRFADERWKKLGIHETYQDWHLDNVCFTHQASPITDFHTISGHVHPGISVRMPTKRTMTFPCFVVSAQQIILPAFSLFTGFDTKSTTINAIRYGFHEQGIFHVSASNL</sequence>
<dbReference type="PANTHER" id="PTHR39323">
    <property type="entry name" value="BLR1149 PROTEIN"/>
    <property type="match status" value="1"/>
</dbReference>
<dbReference type="PIRSF" id="PIRSF000887">
    <property type="entry name" value="Pesterase_MJ0037"/>
    <property type="match status" value="1"/>
</dbReference>
<evidence type="ECO:0000313" key="3">
    <source>
        <dbReference type="Proteomes" id="UP000602759"/>
    </source>
</evidence>
<reference evidence="2 3" key="1">
    <citation type="submission" date="2020-08" db="EMBL/GenBank/DDBJ databases">
        <title>Sphingobacterium sp. DN00404 isolated from aquaculture water.</title>
        <authorList>
            <person name="Zhang M."/>
        </authorList>
    </citation>
    <scope>NUCLEOTIDE SEQUENCE [LARGE SCALE GENOMIC DNA]</scope>
    <source>
        <strain evidence="2 3">DN00404</strain>
    </source>
</reference>
<dbReference type="Pfam" id="PF00149">
    <property type="entry name" value="Metallophos"/>
    <property type="match status" value="1"/>
</dbReference>
<dbReference type="GO" id="GO:0004519">
    <property type="term" value="F:endonuclease activity"/>
    <property type="evidence" value="ECO:0007669"/>
    <property type="project" value="UniProtKB-KW"/>
</dbReference>
<dbReference type="Gene3D" id="3.60.21.10">
    <property type="match status" value="1"/>
</dbReference>
<accession>A0ABR7YTX9</accession>
<name>A0ABR7YTX9_9SPHI</name>
<keyword evidence="2" id="KW-0378">Hydrolase</keyword>
<dbReference type="RefSeq" id="WP_190995659.1">
    <property type="nucleotide sequence ID" value="NZ_JACOIK010000015.1"/>
</dbReference>
<dbReference type="EC" id="3.1.-.-" evidence="2"/>
<dbReference type="GO" id="GO:0016874">
    <property type="term" value="F:ligase activity"/>
    <property type="evidence" value="ECO:0007669"/>
    <property type="project" value="UniProtKB-KW"/>
</dbReference>
<proteinExistence type="predicted"/>